<evidence type="ECO:0000313" key="4">
    <source>
        <dbReference type="Proteomes" id="UP000035086"/>
    </source>
</evidence>
<evidence type="ECO:0000313" key="2">
    <source>
        <dbReference type="EMBL" id="AJC21529.1"/>
    </source>
</evidence>
<dbReference type="RefSeq" id="WP_039409268.1">
    <property type="nucleotide sequence ID" value="NZ_CP010310.2"/>
</dbReference>
<evidence type="ECO:0000313" key="5">
    <source>
        <dbReference type="Proteomes" id="UP000254589"/>
    </source>
</evidence>
<evidence type="ECO:0000256" key="1">
    <source>
        <dbReference type="SAM" id="MobiDB-lite"/>
    </source>
</evidence>
<protein>
    <submittedName>
        <fullName evidence="3">Uncharacterized protein</fullName>
    </submittedName>
</protein>
<dbReference type="Proteomes" id="UP000035086">
    <property type="component" value="Chromosome"/>
</dbReference>
<dbReference type="KEGG" id="ppul:RO07_15405"/>
<name>A0AAJ4ZAA2_PANPU</name>
<proteinExistence type="predicted"/>
<sequence length="421" mass="45874">MFPHPRASLSYPSSCGGTSGSPISPAPTDDRREAFRAHFDGALPQTAAGARHPTTASTDATAPGHAPRHPLDYLFSDGVREAYFEILGTALTACDTSLAPPTTPPPADGGTLDRLMSKTVRLLPAAHTLQPSDVHQLEWLALKAALDAAPYHEAKPLLGGLLRNLVARSAWENWDAAFEELFALCKRFERRTMLAANQLVLANSADAAEQSEYLALVSTRSGFDRLVASRLHAIASMPRQRGARVWFDLLTSLQHCDDLLDVTQLTRLADAIPLLPPDMRNTAALTLVGALEDVPDLWGWNTLFERLCLLASPDRLAPILDAILDVAGEAVPTALKDIVESMSAQIHRLPPGNASELLMRLARISVRDDEFIDAAFTTLESTAMLACLLNASERDPRTYARPDLRAMLLCQQRRFGYGRDS</sequence>
<dbReference type="EMBL" id="CP010310">
    <property type="protein sequence ID" value="AJC21529.1"/>
    <property type="molecule type" value="Genomic_DNA"/>
</dbReference>
<feature type="region of interest" description="Disordered" evidence="1">
    <location>
        <begin position="1"/>
        <end position="29"/>
    </location>
</feature>
<feature type="region of interest" description="Disordered" evidence="1">
    <location>
        <begin position="44"/>
        <end position="67"/>
    </location>
</feature>
<dbReference type="Proteomes" id="UP000254589">
    <property type="component" value="Unassembled WGS sequence"/>
</dbReference>
<dbReference type="EMBL" id="UGSJ01000001">
    <property type="protein sequence ID" value="SUA89679.1"/>
    <property type="molecule type" value="Genomic_DNA"/>
</dbReference>
<dbReference type="AlphaFoldDB" id="A0AAJ4ZAA2"/>
<gene>
    <name evidence="3" type="ORF">NCTC13159_01147</name>
    <name evidence="2" type="ORF">RO07_15405</name>
</gene>
<evidence type="ECO:0000313" key="3">
    <source>
        <dbReference type="EMBL" id="SUA89679.1"/>
    </source>
</evidence>
<accession>A0AAJ4ZAA2</accession>
<organism evidence="3 5">
    <name type="scientific">Pandoraea pulmonicola</name>
    <dbReference type="NCBI Taxonomy" id="93221"/>
    <lineage>
        <taxon>Bacteria</taxon>
        <taxon>Pseudomonadati</taxon>
        <taxon>Pseudomonadota</taxon>
        <taxon>Betaproteobacteria</taxon>
        <taxon>Burkholderiales</taxon>
        <taxon>Burkholderiaceae</taxon>
        <taxon>Pandoraea</taxon>
    </lineage>
</organism>
<reference evidence="2" key="2">
    <citation type="submission" date="2016-11" db="EMBL/GenBank/DDBJ databases">
        <title>Complete Genome Sequencing of Pandoraea pulmonicola DSM 16583.</title>
        <authorList>
            <person name="Chan K.-G."/>
        </authorList>
    </citation>
    <scope>NUCLEOTIDE SEQUENCE</scope>
    <source>
        <strain evidence="2">DSM 16583</strain>
    </source>
</reference>
<reference evidence="4" key="1">
    <citation type="submission" date="2014-12" db="EMBL/GenBank/DDBJ databases">
        <title>Complete Genome Sequencing of Pandoraea pulmonicola DSM 16583.</title>
        <authorList>
            <person name="Chan K.-G."/>
        </authorList>
    </citation>
    <scope>NUCLEOTIDE SEQUENCE [LARGE SCALE GENOMIC DNA]</scope>
    <source>
        <strain evidence="4">DSM 16583</strain>
    </source>
</reference>
<keyword evidence="4" id="KW-1185">Reference proteome</keyword>
<reference evidence="3 5" key="3">
    <citation type="submission" date="2018-06" db="EMBL/GenBank/DDBJ databases">
        <authorList>
            <consortium name="Pathogen Informatics"/>
            <person name="Doyle S."/>
        </authorList>
    </citation>
    <scope>NUCLEOTIDE SEQUENCE [LARGE SCALE GENOMIC DNA]</scope>
    <source>
        <strain evidence="3 5">NCTC13159</strain>
    </source>
</reference>
<feature type="compositionally biased region" description="Polar residues" evidence="1">
    <location>
        <begin position="10"/>
        <end position="22"/>
    </location>
</feature>